<name>A0ACC1Y115_MELAZ</name>
<dbReference type="Proteomes" id="UP001164539">
    <property type="component" value="Chromosome 6"/>
</dbReference>
<comment type="caution">
    <text evidence="1">The sequence shown here is derived from an EMBL/GenBank/DDBJ whole genome shotgun (WGS) entry which is preliminary data.</text>
</comment>
<sequence length="542" mass="60974">MAARHGHGDIVKVLIAECKKPHQNDHPEEGIAATRRMLGMTNETKDTALHEAVRYNQVNVVEILSREDPELTYDANNAGETPLYMAAERGFKDVVEHILLTCKSPADHGPMGRTALHAAIFGEHEEMTKMLLEYKGSLTSEADEKGWLPLHLAAHLGYYKIVKELLNTDKSAAYKANNEGKTALHVAAACGQLRIMKELIDSCPGCWELVDNKGCNVFHFALDSKNKSAVQLLLDNPSLGNLINEKDNQGNSPLLHLAASGYHMKPFLCHPKVDKLVFDNQNRNAEDIILRNYIIWAQEISFLHCFRSIKGKNGRRHIVPGGDEKMEEGNVVNDKNKDEKDNKKSRDETLQKYMKEGQESHLLVAALIATVTFTAGFTLPGGYISEKEPDRGTSVLVLTRNNAFQAFVIFNTIAMTFSSCAVFIHLFVTLTKYKTTGFDLWRLGLLFITYAMIAMVLAFLMGMYAVLYRARVLSISACAIGGLFLYVFLCFYPRVDLRSMMTMGRRMISRIERKLRSEFGGILLQLQILFEERYFFLCGRGT</sequence>
<proteinExistence type="predicted"/>
<evidence type="ECO:0000313" key="1">
    <source>
        <dbReference type="EMBL" id="KAJ4717369.1"/>
    </source>
</evidence>
<evidence type="ECO:0000313" key="2">
    <source>
        <dbReference type="Proteomes" id="UP001164539"/>
    </source>
</evidence>
<gene>
    <name evidence="1" type="ORF">OWV82_012266</name>
</gene>
<protein>
    <submittedName>
        <fullName evidence="1">Ankyrin repeat-containing-like protein</fullName>
    </submittedName>
</protein>
<keyword evidence="2" id="KW-1185">Reference proteome</keyword>
<organism evidence="1 2">
    <name type="scientific">Melia azedarach</name>
    <name type="common">Chinaberry tree</name>
    <dbReference type="NCBI Taxonomy" id="155640"/>
    <lineage>
        <taxon>Eukaryota</taxon>
        <taxon>Viridiplantae</taxon>
        <taxon>Streptophyta</taxon>
        <taxon>Embryophyta</taxon>
        <taxon>Tracheophyta</taxon>
        <taxon>Spermatophyta</taxon>
        <taxon>Magnoliopsida</taxon>
        <taxon>eudicotyledons</taxon>
        <taxon>Gunneridae</taxon>
        <taxon>Pentapetalae</taxon>
        <taxon>rosids</taxon>
        <taxon>malvids</taxon>
        <taxon>Sapindales</taxon>
        <taxon>Meliaceae</taxon>
        <taxon>Melia</taxon>
    </lineage>
</organism>
<dbReference type="EMBL" id="CM051399">
    <property type="protein sequence ID" value="KAJ4717369.1"/>
    <property type="molecule type" value="Genomic_DNA"/>
</dbReference>
<reference evidence="1 2" key="1">
    <citation type="journal article" date="2023" name="Science">
        <title>Complex scaffold remodeling in plant triterpene biosynthesis.</title>
        <authorList>
            <person name="De La Pena R."/>
            <person name="Hodgson H."/>
            <person name="Liu J.C."/>
            <person name="Stephenson M.J."/>
            <person name="Martin A.C."/>
            <person name="Owen C."/>
            <person name="Harkess A."/>
            <person name="Leebens-Mack J."/>
            <person name="Jimenez L.E."/>
            <person name="Osbourn A."/>
            <person name="Sattely E.S."/>
        </authorList>
    </citation>
    <scope>NUCLEOTIDE SEQUENCE [LARGE SCALE GENOMIC DNA]</scope>
    <source>
        <strain evidence="2">cv. JPN11</strain>
        <tissue evidence="1">Leaf</tissue>
    </source>
</reference>
<accession>A0ACC1Y115</accession>